<dbReference type="Gene3D" id="2.60.120.650">
    <property type="entry name" value="Cupin"/>
    <property type="match status" value="1"/>
</dbReference>
<evidence type="ECO:0000313" key="3">
    <source>
        <dbReference type="Proteomes" id="UP000053201"/>
    </source>
</evidence>
<dbReference type="InParanoid" id="A0A0L0HT88"/>
<dbReference type="Pfam" id="PF13621">
    <property type="entry name" value="Cupin_8"/>
    <property type="match status" value="1"/>
</dbReference>
<sequence>MLPTPTNPPTTTSLPPDFTPYQNRRPLHIHLGPSSFPLLQKCQDPMYISSLIDNENGVVTVMTSHDNQHFLDDTRYTQTTHIPLSILLTQFKCPTLPNPVYYRGPVPPHLHTHLPPLPPHNPTLTRLWVSTPGCITPLHYDKCHGLLIQLVGTKKFVAFPKEDAHRLYLFDGIAGPAHVSRIRHVTKLFENKLSGEECEELVKRFPKLRDTEPYWVELGPGDVVYTPPGFLHEVTTVEASVSVTVPWDMTEEELEDRPAFMAF</sequence>
<reference evidence="2 3" key="1">
    <citation type="submission" date="2009-08" db="EMBL/GenBank/DDBJ databases">
        <title>The Genome Sequence of Spizellomyces punctatus strain DAOM BR117.</title>
        <authorList>
            <consortium name="The Broad Institute Genome Sequencing Platform"/>
            <person name="Russ C."/>
            <person name="Cuomo C."/>
            <person name="Shea T."/>
            <person name="Young S.K."/>
            <person name="Zeng Q."/>
            <person name="Koehrsen M."/>
            <person name="Haas B."/>
            <person name="Borodovsky M."/>
            <person name="Guigo R."/>
            <person name="Alvarado L."/>
            <person name="Berlin A."/>
            <person name="Bochicchio J."/>
            <person name="Borenstein D."/>
            <person name="Chapman S."/>
            <person name="Chen Z."/>
            <person name="Engels R."/>
            <person name="Freedman E."/>
            <person name="Gellesch M."/>
            <person name="Goldberg J."/>
            <person name="Griggs A."/>
            <person name="Gujja S."/>
            <person name="Heiman D."/>
            <person name="Hepburn T."/>
            <person name="Howarth C."/>
            <person name="Jen D."/>
            <person name="Larson L."/>
            <person name="Lewis B."/>
            <person name="Mehta T."/>
            <person name="Park D."/>
            <person name="Pearson M."/>
            <person name="Roberts A."/>
            <person name="Saif S."/>
            <person name="Shenoy N."/>
            <person name="Sisk P."/>
            <person name="Stolte C."/>
            <person name="Sykes S."/>
            <person name="Thomson T."/>
            <person name="Walk T."/>
            <person name="White J."/>
            <person name="Yandava C."/>
            <person name="Burger G."/>
            <person name="Gray M.W."/>
            <person name="Holland P.W.H."/>
            <person name="King N."/>
            <person name="Lang F.B.F."/>
            <person name="Roger A.J."/>
            <person name="Ruiz-Trillo I."/>
            <person name="Lander E."/>
            <person name="Nusbaum C."/>
        </authorList>
    </citation>
    <scope>NUCLEOTIDE SEQUENCE [LARGE SCALE GENOMIC DNA]</scope>
    <source>
        <strain evidence="2 3">DAOM BR117</strain>
    </source>
</reference>
<proteinExistence type="predicted"/>
<name>A0A0L0HT88_SPIPD</name>
<dbReference type="STRING" id="645134.A0A0L0HT88"/>
<dbReference type="EMBL" id="KQ257451">
    <property type="protein sequence ID" value="KND04105.1"/>
    <property type="molecule type" value="Genomic_DNA"/>
</dbReference>
<dbReference type="VEuPathDB" id="FungiDB:SPPG_01545"/>
<dbReference type="InterPro" id="IPR003347">
    <property type="entry name" value="JmjC_dom"/>
</dbReference>
<dbReference type="InterPro" id="IPR041667">
    <property type="entry name" value="Cupin_8"/>
</dbReference>
<dbReference type="AlphaFoldDB" id="A0A0L0HT88"/>
<dbReference type="OMA" id="LHNDICI"/>
<organism evidence="2 3">
    <name type="scientific">Spizellomyces punctatus (strain DAOM BR117)</name>
    <dbReference type="NCBI Taxonomy" id="645134"/>
    <lineage>
        <taxon>Eukaryota</taxon>
        <taxon>Fungi</taxon>
        <taxon>Fungi incertae sedis</taxon>
        <taxon>Chytridiomycota</taxon>
        <taxon>Chytridiomycota incertae sedis</taxon>
        <taxon>Chytridiomycetes</taxon>
        <taxon>Spizellomycetales</taxon>
        <taxon>Spizellomycetaceae</taxon>
        <taxon>Spizellomyces</taxon>
    </lineage>
</organism>
<evidence type="ECO:0000313" key="2">
    <source>
        <dbReference type="EMBL" id="KND04105.1"/>
    </source>
</evidence>
<evidence type="ECO:0000259" key="1">
    <source>
        <dbReference type="PROSITE" id="PS51184"/>
    </source>
</evidence>
<dbReference type="OrthoDB" id="263283at2759"/>
<dbReference type="eggNOG" id="KOG2132">
    <property type="taxonomic scope" value="Eukaryota"/>
</dbReference>
<dbReference type="RefSeq" id="XP_016612144.1">
    <property type="nucleotide sequence ID" value="XM_016749860.1"/>
</dbReference>
<keyword evidence="3" id="KW-1185">Reference proteome</keyword>
<dbReference type="PROSITE" id="PS51184">
    <property type="entry name" value="JMJC"/>
    <property type="match status" value="1"/>
</dbReference>
<feature type="domain" description="JmjC" evidence="1">
    <location>
        <begin position="85"/>
        <end position="263"/>
    </location>
</feature>
<dbReference type="PANTHER" id="PTHR12461">
    <property type="entry name" value="HYPOXIA-INDUCIBLE FACTOR 1 ALPHA INHIBITOR-RELATED"/>
    <property type="match status" value="1"/>
</dbReference>
<accession>A0A0L0HT88</accession>
<dbReference type="GeneID" id="27685198"/>
<dbReference type="PANTHER" id="PTHR12461:SF105">
    <property type="entry name" value="HYPOXIA-INDUCIBLE FACTOR 1-ALPHA INHIBITOR"/>
    <property type="match status" value="1"/>
</dbReference>
<gene>
    <name evidence="2" type="ORF">SPPG_01545</name>
</gene>
<dbReference type="Proteomes" id="UP000053201">
    <property type="component" value="Unassembled WGS sequence"/>
</dbReference>
<dbReference type="SMART" id="SM00558">
    <property type="entry name" value="JmjC"/>
    <property type="match status" value="1"/>
</dbReference>
<dbReference type="SUPFAM" id="SSF51197">
    <property type="entry name" value="Clavaminate synthase-like"/>
    <property type="match status" value="1"/>
</dbReference>
<protein>
    <recommendedName>
        <fullName evidence="1">JmjC domain-containing protein</fullName>
    </recommendedName>
</protein>